<gene>
    <name evidence="1" type="ORF">KJ970_13850</name>
</gene>
<reference evidence="1" key="1">
    <citation type="submission" date="2021-05" db="EMBL/GenBank/DDBJ databases">
        <title>Energy efficiency and biological interactions define the core microbiome of deep oligotrophic groundwater.</title>
        <authorList>
            <person name="Mehrshad M."/>
            <person name="Lopez-Fernandez M."/>
            <person name="Bell E."/>
            <person name="Bernier-Latmani R."/>
            <person name="Bertilsson S."/>
            <person name="Dopson M."/>
        </authorList>
    </citation>
    <scope>NUCLEOTIDE SEQUENCE</scope>
    <source>
        <strain evidence="1">Modern_marine.mb.64</strain>
    </source>
</reference>
<protein>
    <submittedName>
        <fullName evidence="1">DUF669 domain-containing protein</fullName>
    </submittedName>
</protein>
<evidence type="ECO:0000313" key="2">
    <source>
        <dbReference type="Proteomes" id="UP000777784"/>
    </source>
</evidence>
<organism evidence="1 2">
    <name type="scientific">Eiseniibacteriota bacterium</name>
    <dbReference type="NCBI Taxonomy" id="2212470"/>
    <lineage>
        <taxon>Bacteria</taxon>
        <taxon>Candidatus Eiseniibacteriota</taxon>
    </lineage>
</organism>
<evidence type="ECO:0000313" key="1">
    <source>
        <dbReference type="EMBL" id="MBU2691999.1"/>
    </source>
</evidence>
<dbReference type="AlphaFoldDB" id="A0A948S1A2"/>
<accession>A0A948S1A2</accession>
<name>A0A948S1A2_UNCEI</name>
<sequence>MPRINFSNVDDAQNFKPLPEGVYHCRVIDVKESSTLHGDDMWKLWFEVASGDYQGRRIFDNLVFSDRAMPRVKHICSKLGVDVTGEVNMTPALLIDREAMVSVIEADYVDEGGNTKTSNRVLFAGYEAVEPPSNDEDGEVSFP</sequence>
<proteinExistence type="predicted"/>
<dbReference type="Proteomes" id="UP000777784">
    <property type="component" value="Unassembled WGS sequence"/>
</dbReference>
<dbReference type="Pfam" id="PF05037">
    <property type="entry name" value="DUF669"/>
    <property type="match status" value="1"/>
</dbReference>
<dbReference type="EMBL" id="JAHJDP010000081">
    <property type="protein sequence ID" value="MBU2691999.1"/>
    <property type="molecule type" value="Genomic_DNA"/>
</dbReference>
<dbReference type="InterPro" id="IPR007731">
    <property type="entry name" value="DUF669"/>
</dbReference>
<comment type="caution">
    <text evidence="1">The sequence shown here is derived from an EMBL/GenBank/DDBJ whole genome shotgun (WGS) entry which is preliminary data.</text>
</comment>